<comment type="similarity">
    <text evidence="1">Belongs to the amidase family.</text>
</comment>
<dbReference type="Proteomes" id="UP000292372">
    <property type="component" value="Unassembled WGS sequence"/>
</dbReference>
<comment type="caution">
    <text evidence="3">The sequence shown here is derived from an EMBL/GenBank/DDBJ whole genome shotgun (WGS) entry which is preliminary data.</text>
</comment>
<feature type="domain" description="Amidase" evidence="2">
    <location>
        <begin position="20"/>
        <end position="456"/>
    </location>
</feature>
<dbReference type="GO" id="GO:0050567">
    <property type="term" value="F:glutaminyl-tRNA synthase (glutamine-hydrolyzing) activity"/>
    <property type="evidence" value="ECO:0007669"/>
    <property type="project" value="UniProtKB-EC"/>
</dbReference>
<dbReference type="PANTHER" id="PTHR11895">
    <property type="entry name" value="TRANSAMIDASE"/>
    <property type="match status" value="1"/>
</dbReference>
<dbReference type="PROSITE" id="PS00571">
    <property type="entry name" value="AMIDASES"/>
    <property type="match status" value="1"/>
</dbReference>
<dbReference type="GO" id="GO:0016740">
    <property type="term" value="F:transferase activity"/>
    <property type="evidence" value="ECO:0007669"/>
    <property type="project" value="UniProtKB-KW"/>
</dbReference>
<dbReference type="InterPro" id="IPR036928">
    <property type="entry name" value="AS_sf"/>
</dbReference>
<dbReference type="PANTHER" id="PTHR11895:SF7">
    <property type="entry name" value="GLUTAMYL-TRNA(GLN) AMIDOTRANSFERASE SUBUNIT A, MITOCHONDRIAL"/>
    <property type="match status" value="1"/>
</dbReference>
<dbReference type="InterPro" id="IPR000120">
    <property type="entry name" value="Amidase"/>
</dbReference>
<accession>A0A4Q9FJ75</accession>
<evidence type="ECO:0000256" key="1">
    <source>
        <dbReference type="ARBA" id="ARBA00009199"/>
    </source>
</evidence>
<dbReference type="Pfam" id="PF01425">
    <property type="entry name" value="Amidase"/>
    <property type="match status" value="1"/>
</dbReference>
<dbReference type="EMBL" id="SIRS01000006">
    <property type="protein sequence ID" value="TBN13747.1"/>
    <property type="molecule type" value="Genomic_DNA"/>
</dbReference>
<evidence type="ECO:0000313" key="3">
    <source>
        <dbReference type="EMBL" id="TBN13747.1"/>
    </source>
</evidence>
<keyword evidence="3" id="KW-0436">Ligase</keyword>
<dbReference type="EC" id="6.3.5.7" evidence="3"/>
<dbReference type="OrthoDB" id="9811471at2"/>
<keyword evidence="3" id="KW-0808">Transferase</keyword>
<gene>
    <name evidence="3" type="primary">gatA</name>
    <name evidence="3" type="ORF">EYD46_14720</name>
</gene>
<evidence type="ECO:0000259" key="2">
    <source>
        <dbReference type="Pfam" id="PF01425"/>
    </source>
</evidence>
<reference evidence="3 4" key="1">
    <citation type="journal article" date="2015" name="Int. J. Syst. Evol. Microbiol.">
        <title>Hyunsoonleella pacifica sp. nov., isolated from seawater of South Pacific Gyre.</title>
        <authorList>
            <person name="Gao X."/>
            <person name="Zhang Z."/>
            <person name="Dai X."/>
            <person name="Zhang X.H."/>
        </authorList>
    </citation>
    <scope>NUCLEOTIDE SEQUENCE [LARGE SCALE GENOMIC DNA]</scope>
    <source>
        <strain evidence="3 4">SW033</strain>
    </source>
</reference>
<dbReference type="InterPro" id="IPR023631">
    <property type="entry name" value="Amidase_dom"/>
</dbReference>
<evidence type="ECO:0000313" key="4">
    <source>
        <dbReference type="Proteomes" id="UP000292372"/>
    </source>
</evidence>
<dbReference type="InterPro" id="IPR020556">
    <property type="entry name" value="Amidase_CS"/>
</dbReference>
<dbReference type="AlphaFoldDB" id="A0A4Q9FJ75"/>
<sequence>MDSQIRKIHQLLVDKKITCTQLVQEKLEALKPNTHNTVNALLDELALTLAAKVDTKIANGKAIGILEGIPFGIKDVYMVQGTYTTASSDLLKKYKSAYTATAIQKLLDAGAIPLVKENCDSFGHGSSSENTIFGAVKNAINPNLVGGGSSGGSAVNVAKDYTVFSIGGDTGGSIRQPAGYNNVYGLKPTYGRVSRYGLMAYASSTDCVGPIAKSIEDIRIVLNVISGQDGKDQTSYSSDIIAEDSLLHTESIKTVGYFKNFIESEAIDVKIKSDFLTTIEKIKAKGITVKALDFFESNTLVSTYYTLAMAETASNLSRLDGTNYGNRIEAEDLKETYAITRSENFSEETKRRIVGGNQVLSQGFSDEIYLKGLNLRDQISENFEHDFKEVDIIISPVTPNTPPKIGDSLKDPLAMYLSDAYTVGFSLGQLPTLTIPQGTDTGLQITAAKTNDELVLKFANFLKETI</sequence>
<dbReference type="Gene3D" id="3.90.1300.10">
    <property type="entry name" value="Amidase signature (AS) domain"/>
    <property type="match status" value="1"/>
</dbReference>
<name>A0A4Q9FJ75_9FLAO</name>
<organism evidence="3 4">
    <name type="scientific">Hyunsoonleella pacifica</name>
    <dbReference type="NCBI Taxonomy" id="1080224"/>
    <lineage>
        <taxon>Bacteria</taxon>
        <taxon>Pseudomonadati</taxon>
        <taxon>Bacteroidota</taxon>
        <taxon>Flavobacteriia</taxon>
        <taxon>Flavobacteriales</taxon>
        <taxon>Flavobacteriaceae</taxon>
    </lineage>
</organism>
<dbReference type="SUPFAM" id="SSF75304">
    <property type="entry name" value="Amidase signature (AS) enzymes"/>
    <property type="match status" value="1"/>
</dbReference>
<protein>
    <submittedName>
        <fullName evidence="3">Asp-tRNA(Asn)/Glu-tRNA(Gln) amidotransferase subunit GatA</fullName>
        <ecNumber evidence="3">6.3.5.7</ecNumber>
    </submittedName>
</protein>
<dbReference type="RefSeq" id="WP_130937934.1">
    <property type="nucleotide sequence ID" value="NZ_BMEE01000005.1"/>
</dbReference>
<proteinExistence type="inferred from homology"/>
<keyword evidence="4" id="KW-1185">Reference proteome</keyword>